<dbReference type="GO" id="GO:0006508">
    <property type="term" value="P:proteolysis"/>
    <property type="evidence" value="ECO:0007669"/>
    <property type="project" value="InterPro"/>
</dbReference>
<feature type="domain" description="Peptidase M12A" evidence="1">
    <location>
        <begin position="146"/>
        <end position="217"/>
    </location>
</feature>
<evidence type="ECO:0000313" key="2">
    <source>
        <dbReference type="EMBL" id="MBV6288969.1"/>
    </source>
</evidence>
<dbReference type="EMBL" id="JAHTBI010000067">
    <property type="protein sequence ID" value="MBV6288969.1"/>
    <property type="molecule type" value="Genomic_DNA"/>
</dbReference>
<gene>
    <name evidence="2" type="ORF">KUO17_18385</name>
</gene>
<dbReference type="InterPro" id="IPR001506">
    <property type="entry name" value="Peptidase_M12A"/>
</dbReference>
<evidence type="ECO:0000259" key="1">
    <source>
        <dbReference type="Pfam" id="PF01400"/>
    </source>
</evidence>
<dbReference type="RefSeq" id="WP_217976955.1">
    <property type="nucleotide sequence ID" value="NZ_JAHTBI010000067.1"/>
</dbReference>
<comment type="caution">
    <text evidence="2">The sequence shown here is derived from an EMBL/GenBank/DDBJ whole genome shotgun (WGS) entry which is preliminary data.</text>
</comment>
<dbReference type="GO" id="GO:0004222">
    <property type="term" value="F:metalloendopeptidase activity"/>
    <property type="evidence" value="ECO:0007669"/>
    <property type="project" value="InterPro"/>
</dbReference>
<dbReference type="Pfam" id="PF01400">
    <property type="entry name" value="Astacin"/>
    <property type="match status" value="1"/>
</dbReference>
<accession>A0A9Q2XMF2</accession>
<dbReference type="Proteomes" id="UP001106592">
    <property type="component" value="Unassembled WGS sequence"/>
</dbReference>
<protein>
    <submittedName>
        <fullName evidence="2">Peptidase M12</fullName>
    </submittedName>
</protein>
<organism evidence="2 3">
    <name type="scientific">Pseudomonas aegrilactucae</name>
    <dbReference type="NCBI Taxonomy" id="2854028"/>
    <lineage>
        <taxon>Bacteria</taxon>
        <taxon>Pseudomonadati</taxon>
        <taxon>Pseudomonadota</taxon>
        <taxon>Gammaproteobacteria</taxon>
        <taxon>Pseudomonadales</taxon>
        <taxon>Pseudomonadaceae</taxon>
        <taxon>Pseudomonas</taxon>
    </lineage>
</organism>
<reference evidence="2" key="1">
    <citation type="journal article" date="2022" name="Int. J. Syst. Evol. Microbiol.">
        <title>Pseudomonas aegrilactucae sp. nov. and Pseudomonas morbosilactucae sp. nov., pathogens causing bacterial rot of lettuce in Japan.</title>
        <authorList>
            <person name="Sawada H."/>
            <person name="Fujikawa T."/>
            <person name="Satou M."/>
        </authorList>
    </citation>
    <scope>NUCLEOTIDE SEQUENCE</scope>
    <source>
        <strain evidence="2">MAFF 301350</strain>
    </source>
</reference>
<dbReference type="AlphaFoldDB" id="A0A9Q2XMF2"/>
<keyword evidence="3" id="KW-1185">Reference proteome</keyword>
<sequence>MFSLYLPRPAIAIDPHASYELAVTENPRNAGSTGSGGRRKRSLGATGKLWLPGRTLTVSFLKVKTPSLKSDFYALARQWIDLSNANLNLELVDDDDMQADLRVATNPGAYYSWAACGTDALSPEHANLPNVSLGLTSEHELYQYNALHEFGHVFGADHEHLHPDADIPWDEAMVISTYMAEWSTTEQDVRSNFLDKREDVGLIKTDYDTSSVMHYPVEQRFTVGDWECGINNALSEKDCEFMRLAYPHD</sequence>
<evidence type="ECO:0000313" key="3">
    <source>
        <dbReference type="Proteomes" id="UP001106592"/>
    </source>
</evidence>
<name>A0A9Q2XMF2_9PSED</name>
<proteinExistence type="predicted"/>
<reference evidence="2" key="2">
    <citation type="journal article" date="2023" name="Plant Pathol.">
        <title>Dismantling and reorganizing Pseudomonas marginalis sensu#lato.</title>
        <authorList>
            <person name="Sawada H."/>
            <person name="Fujikawa T."/>
            <person name="Satou M."/>
        </authorList>
    </citation>
    <scope>NUCLEOTIDE SEQUENCE</scope>
    <source>
        <strain evidence="2">MAFF 301350</strain>
    </source>
</reference>